<evidence type="ECO:0000256" key="2">
    <source>
        <dbReference type="ARBA" id="ARBA00022490"/>
    </source>
</evidence>
<dbReference type="Gene3D" id="3.40.718.10">
    <property type="entry name" value="Isopropylmalate Dehydrogenase"/>
    <property type="match status" value="1"/>
</dbReference>
<dbReference type="Pfam" id="PF02504">
    <property type="entry name" value="FA_synthesis"/>
    <property type="match status" value="1"/>
</dbReference>
<dbReference type="EC" id="2.3.1.274" evidence="8 10"/>
<evidence type="ECO:0000256" key="8">
    <source>
        <dbReference type="ARBA" id="ARBA00024069"/>
    </source>
</evidence>
<evidence type="ECO:0000256" key="11">
    <source>
        <dbReference type="SAM" id="MobiDB-lite"/>
    </source>
</evidence>
<dbReference type="SUPFAM" id="SSF53659">
    <property type="entry name" value="Isocitrate/Isopropylmalate dehydrogenase-like"/>
    <property type="match status" value="1"/>
</dbReference>
<comment type="subunit">
    <text evidence="9 10">Homodimer. Probably interacts with PlsY.</text>
</comment>
<feature type="region of interest" description="Disordered" evidence="11">
    <location>
        <begin position="345"/>
        <end position="381"/>
    </location>
</feature>
<dbReference type="HAMAP" id="MF_00019">
    <property type="entry name" value="PlsX"/>
    <property type="match status" value="1"/>
</dbReference>
<dbReference type="InterPro" id="IPR003664">
    <property type="entry name" value="FA_synthesis"/>
</dbReference>
<evidence type="ECO:0000256" key="4">
    <source>
        <dbReference type="ARBA" id="ARBA00022679"/>
    </source>
</evidence>
<comment type="subcellular location">
    <subcellularLocation>
        <location evidence="10">Cytoplasm</location>
    </subcellularLocation>
    <text evidence="10">Associated with the membrane possibly through PlsY.</text>
</comment>
<dbReference type="RefSeq" id="WP_207046234.1">
    <property type="nucleotide sequence ID" value="NZ_JAFLNC010000004.1"/>
</dbReference>
<organism evidence="12 13">
    <name type="scientific">Sneathiella sedimenti</name>
    <dbReference type="NCBI Taxonomy" id="2816034"/>
    <lineage>
        <taxon>Bacteria</taxon>
        <taxon>Pseudomonadati</taxon>
        <taxon>Pseudomonadota</taxon>
        <taxon>Alphaproteobacteria</taxon>
        <taxon>Sneathiellales</taxon>
        <taxon>Sneathiellaceae</taxon>
        <taxon>Sneathiella</taxon>
    </lineage>
</organism>
<dbReference type="InterPro" id="IPR012281">
    <property type="entry name" value="Phospholipid_synth_PlsX-like"/>
</dbReference>
<dbReference type="Proteomes" id="UP000664761">
    <property type="component" value="Unassembled WGS sequence"/>
</dbReference>
<keyword evidence="6 10" id="KW-0594">Phospholipid biosynthesis</keyword>
<comment type="caution">
    <text evidence="12">The sequence shown here is derived from an EMBL/GenBank/DDBJ whole genome shotgun (WGS) entry which is preliminary data.</text>
</comment>
<keyword evidence="2 10" id="KW-0963">Cytoplasm</keyword>
<keyword evidence="3 10" id="KW-0444">Lipid biosynthesis</keyword>
<evidence type="ECO:0000256" key="7">
    <source>
        <dbReference type="ARBA" id="ARBA00023264"/>
    </source>
</evidence>
<keyword evidence="4 10" id="KW-0808">Transferase</keyword>
<comment type="function">
    <text evidence="10">Catalyzes the reversible formation of acyl-phosphate (acyl-PO(4)) from acyl-[acyl-carrier-protein] (acyl-ACP). This enzyme utilizes acyl-ACP as fatty acyl donor, but not acyl-CoA.</text>
</comment>
<dbReference type="NCBIfam" id="TIGR00182">
    <property type="entry name" value="plsX"/>
    <property type="match status" value="1"/>
</dbReference>
<comment type="pathway">
    <text evidence="10">Lipid metabolism; phospholipid metabolism.</text>
</comment>
<evidence type="ECO:0000313" key="12">
    <source>
        <dbReference type="EMBL" id="MBO0334436.1"/>
    </source>
</evidence>
<dbReference type="EMBL" id="JAFLNC010000004">
    <property type="protein sequence ID" value="MBO0334436.1"/>
    <property type="molecule type" value="Genomic_DNA"/>
</dbReference>
<evidence type="ECO:0000313" key="13">
    <source>
        <dbReference type="Proteomes" id="UP000664761"/>
    </source>
</evidence>
<evidence type="ECO:0000256" key="10">
    <source>
        <dbReference type="HAMAP-Rule" id="MF_00019"/>
    </source>
</evidence>
<proteinExistence type="inferred from homology"/>
<keyword evidence="13" id="KW-1185">Reference proteome</keyword>
<sequence>MPENIVIALDAMGGDDAPDIVIKGIDIIRIQFPEARFLLFGNEARLEPLLKAHPGVRAVCELRHTDEAVKSEDKPSHALRKGRKSSMRLAIDSVRDGDAGAIVSAGNTGALMAMAKFSLRMMTGIDRPAIASVLPSPRGETVMLDLGANVECDADNLVQFAFMGAEFARAVLGRVPPRVALLNVGSEELKGHDTIKEAGDRLRSIENAPFEYQGFVEGDDITRGVVDVIVTDGFTGNVALKTAEGVVRLFTDFLRAGYKSSLIARIGYVFSRGGLNILKERLDPRVYNGGVLLGLNGLCVKSHGGTDAMGFANAIGVAIQMVSDDMIDKMRTNFETFDMAAKMSNNVATPNGDEEKQPAAASTSRPIKTKDKASSTVEDAG</sequence>
<evidence type="ECO:0000256" key="5">
    <source>
        <dbReference type="ARBA" id="ARBA00023098"/>
    </source>
</evidence>
<evidence type="ECO:0000256" key="1">
    <source>
        <dbReference type="ARBA" id="ARBA00001232"/>
    </source>
</evidence>
<dbReference type="PIRSF" id="PIRSF002465">
    <property type="entry name" value="Phsphlp_syn_PlsX"/>
    <property type="match status" value="1"/>
</dbReference>
<evidence type="ECO:0000256" key="6">
    <source>
        <dbReference type="ARBA" id="ARBA00023209"/>
    </source>
</evidence>
<accession>A0ABS3F8K0</accession>
<keyword evidence="7 10" id="KW-1208">Phospholipid metabolism</keyword>
<dbReference type="GO" id="GO:0016746">
    <property type="term" value="F:acyltransferase activity"/>
    <property type="evidence" value="ECO:0007669"/>
    <property type="project" value="UniProtKB-KW"/>
</dbReference>
<name>A0ABS3F8K0_9PROT</name>
<dbReference type="PANTHER" id="PTHR30100">
    <property type="entry name" value="FATTY ACID/PHOSPHOLIPID SYNTHESIS PROTEIN PLSX"/>
    <property type="match status" value="1"/>
</dbReference>
<evidence type="ECO:0000256" key="3">
    <source>
        <dbReference type="ARBA" id="ARBA00022516"/>
    </source>
</evidence>
<comment type="similarity">
    <text evidence="10">Belongs to the PlsX family.</text>
</comment>
<comment type="catalytic activity">
    <reaction evidence="1 10">
        <text>a fatty acyl-[ACP] + phosphate = an acyl phosphate + holo-[ACP]</text>
        <dbReference type="Rhea" id="RHEA:42292"/>
        <dbReference type="Rhea" id="RHEA-COMP:9685"/>
        <dbReference type="Rhea" id="RHEA-COMP:14125"/>
        <dbReference type="ChEBI" id="CHEBI:43474"/>
        <dbReference type="ChEBI" id="CHEBI:59918"/>
        <dbReference type="ChEBI" id="CHEBI:64479"/>
        <dbReference type="ChEBI" id="CHEBI:138651"/>
        <dbReference type="EC" id="2.3.1.274"/>
    </reaction>
</comment>
<dbReference type="PANTHER" id="PTHR30100:SF1">
    <property type="entry name" value="PHOSPHATE ACYLTRANSFERASE"/>
    <property type="match status" value="1"/>
</dbReference>
<keyword evidence="5 10" id="KW-0443">Lipid metabolism</keyword>
<gene>
    <name evidence="10 12" type="primary">plsX</name>
    <name evidence="12" type="ORF">J0X12_12465</name>
</gene>
<keyword evidence="12" id="KW-0012">Acyltransferase</keyword>
<evidence type="ECO:0000256" key="9">
    <source>
        <dbReference type="ARBA" id="ARBA00046608"/>
    </source>
</evidence>
<reference evidence="12 13" key="1">
    <citation type="submission" date="2021-03" db="EMBL/GenBank/DDBJ databases">
        <title>Sneathiella sp. CAU 1612 isolated from Kang Won-do.</title>
        <authorList>
            <person name="Kim W."/>
        </authorList>
    </citation>
    <scope>NUCLEOTIDE SEQUENCE [LARGE SCALE GENOMIC DNA]</scope>
    <source>
        <strain evidence="12 13">CAU 1612</strain>
    </source>
</reference>
<protein>
    <recommendedName>
        <fullName evidence="8 10">Phosphate acyltransferase</fullName>
        <ecNumber evidence="8 10">2.3.1.274</ecNumber>
    </recommendedName>
    <alternativeName>
        <fullName evidence="10">Acyl-ACP phosphotransacylase</fullName>
    </alternativeName>
    <alternativeName>
        <fullName evidence="10">Acyl-[acyl-carrier-protein]--phosphate acyltransferase</fullName>
    </alternativeName>
    <alternativeName>
        <fullName evidence="10">Phosphate-acyl-ACP acyltransferase</fullName>
    </alternativeName>
</protein>